<evidence type="ECO:0000313" key="3">
    <source>
        <dbReference type="Proteomes" id="UP000242188"/>
    </source>
</evidence>
<feature type="compositionally biased region" description="Polar residues" evidence="1">
    <location>
        <begin position="240"/>
        <end position="268"/>
    </location>
</feature>
<evidence type="ECO:0000313" key="2">
    <source>
        <dbReference type="EMBL" id="OWF46269.1"/>
    </source>
</evidence>
<dbReference type="OrthoDB" id="6076051at2759"/>
<evidence type="ECO:0000256" key="1">
    <source>
        <dbReference type="SAM" id="MobiDB-lite"/>
    </source>
</evidence>
<protein>
    <submittedName>
        <fullName evidence="2">Uncharacterized protein</fullName>
    </submittedName>
</protein>
<name>A0A210QC24_MIZYE</name>
<organism evidence="2 3">
    <name type="scientific">Mizuhopecten yessoensis</name>
    <name type="common">Japanese scallop</name>
    <name type="synonym">Patinopecten yessoensis</name>
    <dbReference type="NCBI Taxonomy" id="6573"/>
    <lineage>
        <taxon>Eukaryota</taxon>
        <taxon>Metazoa</taxon>
        <taxon>Spiralia</taxon>
        <taxon>Lophotrochozoa</taxon>
        <taxon>Mollusca</taxon>
        <taxon>Bivalvia</taxon>
        <taxon>Autobranchia</taxon>
        <taxon>Pteriomorphia</taxon>
        <taxon>Pectinida</taxon>
        <taxon>Pectinoidea</taxon>
        <taxon>Pectinidae</taxon>
        <taxon>Mizuhopecten</taxon>
    </lineage>
</organism>
<dbReference type="AlphaFoldDB" id="A0A210QC24"/>
<keyword evidence="3" id="KW-1185">Reference proteome</keyword>
<sequence length="379" mass="42260">MIPNTDIVKGLPSPDGKSRNPKLTITIDKGPQQIVKPKSISPRNKTASVGIFPPIAEEHLLKKSQQAYPISPKTVNHEAGTVTFKQDHQTICPITTVRRSSITNGGGLVKKASFKGMGKFSTVLKAKMAFKSHNKRPRDNPVDDEEEDLIIELPKEPRFSTMMSPEAQYAMMKGYEDTIYNCLCKKYPEQRPSLRRNRTPISNVDLRNKEDTRKVINKEDQDSNQELPLRHDSEREESDTASQGSSNDSPLTGPSFNFSPPRSANMSRRASMPVPSISLNKIGRSRSLAPSGTVSVDSTLSRANSLPSVIPREKQLVLSYRLQSAMDILDTVRDGLGYNYTSPRIRANTSKGIKPVLDYNKWAGVWGQEFNVHDPLKTK</sequence>
<accession>A0A210QC24</accession>
<dbReference type="Proteomes" id="UP000242188">
    <property type="component" value="Unassembled WGS sequence"/>
</dbReference>
<proteinExistence type="predicted"/>
<reference evidence="2 3" key="1">
    <citation type="journal article" date="2017" name="Nat. Ecol. Evol.">
        <title>Scallop genome provides insights into evolution of bilaterian karyotype and development.</title>
        <authorList>
            <person name="Wang S."/>
            <person name="Zhang J."/>
            <person name="Jiao W."/>
            <person name="Li J."/>
            <person name="Xun X."/>
            <person name="Sun Y."/>
            <person name="Guo X."/>
            <person name="Huan P."/>
            <person name="Dong B."/>
            <person name="Zhang L."/>
            <person name="Hu X."/>
            <person name="Sun X."/>
            <person name="Wang J."/>
            <person name="Zhao C."/>
            <person name="Wang Y."/>
            <person name="Wang D."/>
            <person name="Huang X."/>
            <person name="Wang R."/>
            <person name="Lv J."/>
            <person name="Li Y."/>
            <person name="Zhang Z."/>
            <person name="Liu B."/>
            <person name="Lu W."/>
            <person name="Hui Y."/>
            <person name="Liang J."/>
            <person name="Zhou Z."/>
            <person name="Hou R."/>
            <person name="Li X."/>
            <person name="Liu Y."/>
            <person name="Li H."/>
            <person name="Ning X."/>
            <person name="Lin Y."/>
            <person name="Zhao L."/>
            <person name="Xing Q."/>
            <person name="Dou J."/>
            <person name="Li Y."/>
            <person name="Mao J."/>
            <person name="Guo H."/>
            <person name="Dou H."/>
            <person name="Li T."/>
            <person name="Mu C."/>
            <person name="Jiang W."/>
            <person name="Fu Q."/>
            <person name="Fu X."/>
            <person name="Miao Y."/>
            <person name="Liu J."/>
            <person name="Yu Q."/>
            <person name="Li R."/>
            <person name="Liao H."/>
            <person name="Li X."/>
            <person name="Kong Y."/>
            <person name="Jiang Z."/>
            <person name="Chourrout D."/>
            <person name="Li R."/>
            <person name="Bao Z."/>
        </authorList>
    </citation>
    <scope>NUCLEOTIDE SEQUENCE [LARGE SCALE GENOMIC DNA]</scope>
    <source>
        <strain evidence="2 3">PY_sf001</strain>
    </source>
</reference>
<comment type="caution">
    <text evidence="2">The sequence shown here is derived from an EMBL/GenBank/DDBJ whole genome shotgun (WGS) entry which is preliminary data.</text>
</comment>
<feature type="compositionally biased region" description="Basic and acidic residues" evidence="1">
    <location>
        <begin position="206"/>
        <end position="221"/>
    </location>
</feature>
<gene>
    <name evidence="2" type="ORF">KP79_PYT13001</name>
</gene>
<dbReference type="EMBL" id="NEDP02004225">
    <property type="protein sequence ID" value="OWF46269.1"/>
    <property type="molecule type" value="Genomic_DNA"/>
</dbReference>
<feature type="region of interest" description="Disordered" evidence="1">
    <location>
        <begin position="1"/>
        <end position="21"/>
    </location>
</feature>
<feature type="region of interest" description="Disordered" evidence="1">
    <location>
        <begin position="194"/>
        <end position="270"/>
    </location>
</feature>